<name>A0AA86Q704_9EUKA</name>
<feature type="transmembrane region" description="Helical" evidence="1">
    <location>
        <begin position="70"/>
        <end position="93"/>
    </location>
</feature>
<keyword evidence="2" id="KW-0732">Signal</keyword>
<accession>A0AA86Q704</accession>
<evidence type="ECO:0000313" key="3">
    <source>
        <dbReference type="EMBL" id="CAI9947252.1"/>
    </source>
</evidence>
<dbReference type="EMBL" id="CATOUU010000774">
    <property type="protein sequence ID" value="CAI9947252.1"/>
    <property type="molecule type" value="Genomic_DNA"/>
</dbReference>
<keyword evidence="1" id="KW-1133">Transmembrane helix</keyword>
<proteinExistence type="predicted"/>
<evidence type="ECO:0000313" key="5">
    <source>
        <dbReference type="Proteomes" id="UP001642409"/>
    </source>
</evidence>
<dbReference type="AlphaFoldDB" id="A0AA86Q704"/>
<reference evidence="3" key="1">
    <citation type="submission" date="2023-06" db="EMBL/GenBank/DDBJ databases">
        <authorList>
            <person name="Kurt Z."/>
        </authorList>
    </citation>
    <scope>NUCLEOTIDE SEQUENCE</scope>
</reference>
<dbReference type="Proteomes" id="UP001642409">
    <property type="component" value="Unassembled WGS sequence"/>
</dbReference>
<evidence type="ECO:0000256" key="1">
    <source>
        <dbReference type="SAM" id="Phobius"/>
    </source>
</evidence>
<dbReference type="EMBL" id="CAXDID020000247">
    <property type="protein sequence ID" value="CAL6063738.1"/>
    <property type="molecule type" value="Genomic_DNA"/>
</dbReference>
<keyword evidence="1" id="KW-0472">Membrane</keyword>
<gene>
    <name evidence="3" type="ORF">HINF_LOCUS34897</name>
    <name evidence="4" type="ORF">HINF_LOCUS51018</name>
</gene>
<keyword evidence="1" id="KW-0812">Transmembrane</keyword>
<sequence length="110" mass="13135">MHYVYLLTCVHLLVFDSLTSIHISERRINKMFTSVHYICLITCKIKKFQRKVIGDDYSLLINSLLIKQVIFTYLIDIIIILPFYLSFYVQALVAEWVHISRRTSQYIEQM</sequence>
<feature type="signal peptide" evidence="2">
    <location>
        <begin position="1"/>
        <end position="20"/>
    </location>
</feature>
<organism evidence="3">
    <name type="scientific">Hexamita inflata</name>
    <dbReference type="NCBI Taxonomy" id="28002"/>
    <lineage>
        <taxon>Eukaryota</taxon>
        <taxon>Metamonada</taxon>
        <taxon>Diplomonadida</taxon>
        <taxon>Hexamitidae</taxon>
        <taxon>Hexamitinae</taxon>
        <taxon>Hexamita</taxon>
    </lineage>
</organism>
<comment type="caution">
    <text evidence="3">The sequence shown here is derived from an EMBL/GenBank/DDBJ whole genome shotgun (WGS) entry which is preliminary data.</text>
</comment>
<feature type="chain" id="PRO_5041653543" evidence="2">
    <location>
        <begin position="21"/>
        <end position="110"/>
    </location>
</feature>
<protein>
    <submittedName>
        <fullName evidence="4">Hypothetical_protein</fullName>
    </submittedName>
</protein>
<keyword evidence="5" id="KW-1185">Reference proteome</keyword>
<evidence type="ECO:0000313" key="4">
    <source>
        <dbReference type="EMBL" id="CAL6063738.1"/>
    </source>
</evidence>
<evidence type="ECO:0000256" key="2">
    <source>
        <dbReference type="SAM" id="SignalP"/>
    </source>
</evidence>
<reference evidence="4 5" key="2">
    <citation type="submission" date="2024-07" db="EMBL/GenBank/DDBJ databases">
        <authorList>
            <person name="Akdeniz Z."/>
        </authorList>
    </citation>
    <scope>NUCLEOTIDE SEQUENCE [LARGE SCALE GENOMIC DNA]</scope>
</reference>